<dbReference type="Pfam" id="PF05853">
    <property type="entry name" value="BKACE"/>
    <property type="match status" value="1"/>
</dbReference>
<organism evidence="1 2">
    <name type="scientific">Halomonas flagellata</name>
    <dbReference type="NCBI Taxonomy" id="2920385"/>
    <lineage>
        <taxon>Bacteria</taxon>
        <taxon>Pseudomonadati</taxon>
        <taxon>Pseudomonadota</taxon>
        <taxon>Gammaproteobacteria</taxon>
        <taxon>Oceanospirillales</taxon>
        <taxon>Halomonadaceae</taxon>
        <taxon>Halomonas</taxon>
    </lineage>
</organism>
<keyword evidence="2" id="KW-1185">Reference proteome</keyword>
<dbReference type="InterPro" id="IPR013785">
    <property type="entry name" value="Aldolase_TIM"/>
</dbReference>
<name>A0ABS9RYB8_9GAMM</name>
<dbReference type="Proteomes" id="UP001202117">
    <property type="component" value="Unassembled WGS sequence"/>
</dbReference>
<evidence type="ECO:0000313" key="1">
    <source>
        <dbReference type="EMBL" id="MCH4564867.1"/>
    </source>
</evidence>
<reference evidence="1 2" key="1">
    <citation type="submission" date="2022-02" db="EMBL/GenBank/DDBJ databases">
        <title>Halomonas fukangensis sp. nov., a halophilic bacterium isolated from a bulk soil of Kalidium foliatum at Fukang.</title>
        <authorList>
            <person name="Huang Y."/>
        </authorList>
    </citation>
    <scope>NUCLEOTIDE SEQUENCE [LARGE SCALE GENOMIC DNA]</scope>
    <source>
        <strain evidence="1 2">EGI 63088</strain>
    </source>
</reference>
<proteinExistence type="predicted"/>
<dbReference type="EMBL" id="JAKVPY010000025">
    <property type="protein sequence ID" value="MCH4564867.1"/>
    <property type="molecule type" value="Genomic_DNA"/>
</dbReference>
<dbReference type="Gene3D" id="3.20.20.70">
    <property type="entry name" value="Aldolase class I"/>
    <property type="match status" value="1"/>
</dbReference>
<dbReference type="RefSeq" id="WP_240569447.1">
    <property type="nucleotide sequence ID" value="NZ_JAKVPY010000025.1"/>
</dbReference>
<dbReference type="InterPro" id="IPR008567">
    <property type="entry name" value="BKACE"/>
</dbReference>
<accession>A0ABS9RYB8</accession>
<gene>
    <name evidence="1" type="ORF">MKP05_17355</name>
</gene>
<evidence type="ECO:0000313" key="2">
    <source>
        <dbReference type="Proteomes" id="UP001202117"/>
    </source>
</evidence>
<comment type="caution">
    <text evidence="1">The sequence shown here is derived from an EMBL/GenBank/DDBJ whole genome shotgun (WGS) entry which is preliminary data.</text>
</comment>
<sequence length="43" mass="5161">MIIQIFPTFHTALVKRVAEMCERYERPVATWQQAREILQLDMP</sequence>
<protein>
    <submittedName>
        <fullName evidence="1">3-keto-5-aminohexanoate cleavage protein</fullName>
    </submittedName>
</protein>